<reference evidence="2 3" key="1">
    <citation type="submission" date="2015-08" db="EMBL/GenBank/DDBJ databases">
        <title>Genomic sequence of Lactobacillus heilongjiangensis DSM 28069, isolated from Chinese traditional pickle.</title>
        <authorList>
            <person name="Jiang X."/>
            <person name="Zheng B."/>
            <person name="Cheng H."/>
        </authorList>
    </citation>
    <scope>NUCLEOTIDE SEQUENCE [LARGE SCALE GENOMIC DNA]</scope>
    <source>
        <strain evidence="2 3">DSM 28069</strain>
    </source>
</reference>
<evidence type="ECO:0000313" key="3">
    <source>
        <dbReference type="Proteomes" id="UP000061546"/>
    </source>
</evidence>
<dbReference type="RefSeq" id="WP_041500929.1">
    <property type="nucleotide sequence ID" value="NZ_BJDV01000003.1"/>
</dbReference>
<keyword evidence="1" id="KW-0812">Transmembrane</keyword>
<evidence type="ECO:0000256" key="1">
    <source>
        <dbReference type="SAM" id="Phobius"/>
    </source>
</evidence>
<organism evidence="2 3">
    <name type="scientific">Companilactobacillus heilongjiangensis</name>
    <dbReference type="NCBI Taxonomy" id="1074467"/>
    <lineage>
        <taxon>Bacteria</taxon>
        <taxon>Bacillati</taxon>
        <taxon>Bacillota</taxon>
        <taxon>Bacilli</taxon>
        <taxon>Lactobacillales</taxon>
        <taxon>Lactobacillaceae</taxon>
        <taxon>Companilactobacillus</taxon>
    </lineage>
</organism>
<evidence type="ECO:0000313" key="2">
    <source>
        <dbReference type="EMBL" id="ALB29932.1"/>
    </source>
</evidence>
<dbReference type="AlphaFoldDB" id="A0A0K2LF61"/>
<keyword evidence="1" id="KW-1133">Transmembrane helix</keyword>
<accession>A0A0K2LF61</accession>
<gene>
    <name evidence="2" type="ORF">JP39_11505</name>
</gene>
<feature type="transmembrane region" description="Helical" evidence="1">
    <location>
        <begin position="36"/>
        <end position="54"/>
    </location>
</feature>
<protein>
    <submittedName>
        <fullName evidence="2">Uncharacterized protein</fullName>
    </submittedName>
</protein>
<dbReference type="KEGG" id="lhi:JP39_11505"/>
<sequence length="200" mass="22005">MLKFGKKITYRALLISLLVGFLPGSAAGDILNSLPIGLLVGLAFFLYVFFAYYFPNVPTLFVYWTADSDEIRYCDIKSWKNRLLGMVAPFAAKMVTIKKSDIKSATVVGDLSGNFAMPMAIPFSPGVAVLSPVLSMIHHPDLVVLTIKDGSTVDLDVSRDYAYSRDNTLDKLDAFFKGLGSIPIKTDIPKDRKHTSTKTV</sequence>
<keyword evidence="3" id="KW-1185">Reference proteome</keyword>
<dbReference type="OrthoDB" id="2310386at2"/>
<dbReference type="EMBL" id="CP012559">
    <property type="protein sequence ID" value="ALB29932.1"/>
    <property type="molecule type" value="Genomic_DNA"/>
</dbReference>
<proteinExistence type="predicted"/>
<keyword evidence="1" id="KW-0472">Membrane</keyword>
<dbReference type="STRING" id="1074467.JP39_11505"/>
<name>A0A0K2LF61_9LACO</name>
<dbReference type="Proteomes" id="UP000061546">
    <property type="component" value="Chromosome"/>
</dbReference>